<dbReference type="CDD" id="cd04301">
    <property type="entry name" value="NAT_SF"/>
    <property type="match status" value="1"/>
</dbReference>
<dbReference type="EMBL" id="JBHRYJ010000001">
    <property type="protein sequence ID" value="MFC3674542.1"/>
    <property type="molecule type" value="Genomic_DNA"/>
</dbReference>
<dbReference type="Gene3D" id="3.40.630.30">
    <property type="match status" value="1"/>
</dbReference>
<dbReference type="InterPro" id="IPR016181">
    <property type="entry name" value="Acyl_CoA_acyltransferase"/>
</dbReference>
<comment type="caution">
    <text evidence="2">The sequence shown here is derived from an EMBL/GenBank/DDBJ whole genome shotgun (WGS) entry which is preliminary data.</text>
</comment>
<dbReference type="InterPro" id="IPR000182">
    <property type="entry name" value="GNAT_dom"/>
</dbReference>
<keyword evidence="3" id="KW-1185">Reference proteome</keyword>
<reference evidence="3" key="1">
    <citation type="journal article" date="2019" name="Int. J. Syst. Evol. Microbiol.">
        <title>The Global Catalogue of Microorganisms (GCM) 10K type strain sequencing project: providing services to taxonomists for standard genome sequencing and annotation.</title>
        <authorList>
            <consortium name="The Broad Institute Genomics Platform"/>
            <consortium name="The Broad Institute Genome Sequencing Center for Infectious Disease"/>
            <person name="Wu L."/>
            <person name="Ma J."/>
        </authorList>
    </citation>
    <scope>NUCLEOTIDE SEQUENCE [LARGE SCALE GENOMIC DNA]</scope>
    <source>
        <strain evidence="3">KCTC 42182</strain>
    </source>
</reference>
<dbReference type="SUPFAM" id="SSF55729">
    <property type="entry name" value="Acyl-CoA N-acyltransferases (Nat)"/>
    <property type="match status" value="1"/>
</dbReference>
<evidence type="ECO:0000259" key="1">
    <source>
        <dbReference type="PROSITE" id="PS51186"/>
    </source>
</evidence>
<dbReference type="PANTHER" id="PTHR43305">
    <property type="entry name" value="FAMILY N-ACETYLTRANSFERASE, PUTATIVE (AFU_ORTHOLOGUE AFUA_2G01380)-RELATED"/>
    <property type="match status" value="1"/>
</dbReference>
<protein>
    <submittedName>
        <fullName evidence="2">GNAT family N-acetyltransferase</fullName>
    </submittedName>
</protein>
<dbReference type="InterPro" id="IPR052777">
    <property type="entry name" value="Acetyltransferase_Enz"/>
</dbReference>
<dbReference type="PROSITE" id="PS51186">
    <property type="entry name" value="GNAT"/>
    <property type="match status" value="1"/>
</dbReference>
<proteinExistence type="predicted"/>
<accession>A0ABV7VC57</accession>
<sequence length="166" mass="18337">MTEDTDQTATPLVAIRTAETAADLGVARLLFQAYAESLDFSLDFQGFEDELDNLPGRYAAASNGALLLGLVEGRPLGVVGLRDLGDGICEMKRLYIDPEGRGRNLGRLLADAVIAEARRLGYRVMRLDTLPRMVAANRIYDALGFRDIPAYYDNPLPDARYREINL</sequence>
<dbReference type="Proteomes" id="UP001595711">
    <property type="component" value="Unassembled WGS sequence"/>
</dbReference>
<evidence type="ECO:0000313" key="2">
    <source>
        <dbReference type="EMBL" id="MFC3674542.1"/>
    </source>
</evidence>
<feature type="domain" description="N-acetyltransferase" evidence="1">
    <location>
        <begin position="13"/>
        <end position="166"/>
    </location>
</feature>
<dbReference type="PANTHER" id="PTHR43305:SF1">
    <property type="entry name" value="FAMILY N-ACETYLTRANSFERASE, PUTATIVE (AFU_ORTHOLOGUE AFUA_2G01380)-RELATED"/>
    <property type="match status" value="1"/>
</dbReference>
<name>A0ABV7VC57_9PROT</name>
<dbReference type="Pfam" id="PF00583">
    <property type="entry name" value="Acetyltransf_1"/>
    <property type="match status" value="1"/>
</dbReference>
<dbReference type="RefSeq" id="WP_379721706.1">
    <property type="nucleotide sequence ID" value="NZ_JBHRYJ010000001.1"/>
</dbReference>
<gene>
    <name evidence="2" type="ORF">ACFOOQ_03245</name>
</gene>
<evidence type="ECO:0000313" key="3">
    <source>
        <dbReference type="Proteomes" id="UP001595711"/>
    </source>
</evidence>
<organism evidence="2 3">
    <name type="scientific">Ferrovibrio xuzhouensis</name>
    <dbReference type="NCBI Taxonomy" id="1576914"/>
    <lineage>
        <taxon>Bacteria</taxon>
        <taxon>Pseudomonadati</taxon>
        <taxon>Pseudomonadota</taxon>
        <taxon>Alphaproteobacteria</taxon>
        <taxon>Rhodospirillales</taxon>
        <taxon>Rhodospirillaceae</taxon>
        <taxon>Ferrovibrio</taxon>
    </lineage>
</organism>